<protein>
    <recommendedName>
        <fullName evidence="3">DUF4304 domain-containing protein</fullName>
    </recommendedName>
</protein>
<dbReference type="Proteomes" id="UP001501758">
    <property type="component" value="Unassembled WGS sequence"/>
</dbReference>
<evidence type="ECO:0008006" key="3">
    <source>
        <dbReference type="Google" id="ProtNLM"/>
    </source>
</evidence>
<sequence length="194" mass="22520">MSLDSHITDIKSVNIRSTNIKRRLLMSPITVGNLTKYLQDHIGTEILIINTNVGMEIYYCAKNDHSHFIKETTLLHTMKPIDASKLRFKNSLTSEEVRKNFTETIITFAQYPQLFLAYAKKFIHLRNNNSQSKYIMPALNSFFEDAMAFLAETGKVPHYDKIQRAKNKSQKLDGNQKIIYNLISEILLKKHRKN</sequence>
<comment type="caution">
    <text evidence="1">The sequence shown here is derived from an EMBL/GenBank/DDBJ whole genome shotgun (WGS) entry which is preliminary data.</text>
</comment>
<reference evidence="1 2" key="1">
    <citation type="journal article" date="2019" name="Int. J. Syst. Evol. Microbiol.">
        <title>The Global Catalogue of Microorganisms (GCM) 10K type strain sequencing project: providing services to taxonomists for standard genome sequencing and annotation.</title>
        <authorList>
            <consortium name="The Broad Institute Genomics Platform"/>
            <consortium name="The Broad Institute Genome Sequencing Center for Infectious Disease"/>
            <person name="Wu L."/>
            <person name="Ma J."/>
        </authorList>
    </citation>
    <scope>NUCLEOTIDE SEQUENCE [LARGE SCALE GENOMIC DNA]</scope>
    <source>
        <strain evidence="1 2">JCM 15974</strain>
    </source>
</reference>
<name>A0ABN1ILS2_9FLAO</name>
<dbReference type="EMBL" id="BAAAGE010000001">
    <property type="protein sequence ID" value="GAA0717009.1"/>
    <property type="molecule type" value="Genomic_DNA"/>
</dbReference>
<proteinExistence type="predicted"/>
<evidence type="ECO:0000313" key="1">
    <source>
        <dbReference type="EMBL" id="GAA0717009.1"/>
    </source>
</evidence>
<keyword evidence="2" id="KW-1185">Reference proteome</keyword>
<accession>A0ABN1ILS2</accession>
<evidence type="ECO:0000313" key="2">
    <source>
        <dbReference type="Proteomes" id="UP001501758"/>
    </source>
</evidence>
<organism evidence="1 2">
    <name type="scientific">Aquimarina litoralis</name>
    <dbReference type="NCBI Taxonomy" id="584605"/>
    <lineage>
        <taxon>Bacteria</taxon>
        <taxon>Pseudomonadati</taxon>
        <taxon>Bacteroidota</taxon>
        <taxon>Flavobacteriia</taxon>
        <taxon>Flavobacteriales</taxon>
        <taxon>Flavobacteriaceae</taxon>
        <taxon>Aquimarina</taxon>
    </lineage>
</organism>
<gene>
    <name evidence="1" type="ORF">GCM10009430_13360</name>
</gene>